<accession>A0A1G7FM91</accession>
<sequence>MNKKLLRIIKCVMLFFSFFIGWNSYSQEDEPAQETNKEVAPVYEGLQLKVNDSWKIKFSGQINAYYVNTAQKEDEENGIEKENFNSIQNGINQATIAFNPVYSMKNGGTISGTFDIAFGLTNHGVDSSEPAVTGFGYSSVDIRQAFIKVTTPKSGSFVIGKTFGGFGLDALIYDVSILGIGANYSYDNPQNTTLAGIGYGYIFADKIAQINYTTPSFFNNTSNLTLGVYEPFATSDFNGAFGDAFGVTDNPNGLGYQGKFVFNKTYEKSNVYFSSSFISQEVSDNNQDLGLNGFGIDAFLKVGFGGLTLSGYYYTADGIGDAGIMFGPAITVNSVVETVKSDGYYGQITYKLPKNPITLGINYGASRVKDNIINNRLEYSDSATRFTNSISYAINSNLVAKSEYTIQGRHKIFAPEANVFSLGGFFLF</sequence>
<keyword evidence="3" id="KW-1185">Reference proteome</keyword>
<evidence type="ECO:0008006" key="4">
    <source>
        <dbReference type="Google" id="ProtNLM"/>
    </source>
</evidence>
<dbReference type="EMBL" id="FNBA01000002">
    <property type="protein sequence ID" value="SDE77051.1"/>
    <property type="molecule type" value="Genomic_DNA"/>
</dbReference>
<dbReference type="SUPFAM" id="SSF56935">
    <property type="entry name" value="Porins"/>
    <property type="match status" value="1"/>
</dbReference>
<gene>
    <name evidence="2" type="ORF">SAMN05421855_102648</name>
</gene>
<dbReference type="RefSeq" id="WP_139149381.1">
    <property type="nucleotide sequence ID" value="NZ_BMWO01000002.1"/>
</dbReference>
<evidence type="ECO:0000256" key="1">
    <source>
        <dbReference type="SAM" id="SignalP"/>
    </source>
</evidence>
<dbReference type="Proteomes" id="UP000199321">
    <property type="component" value="Unassembled WGS sequence"/>
</dbReference>
<organism evidence="2 3">
    <name type="scientific">Ulvibacter litoralis</name>
    <dbReference type="NCBI Taxonomy" id="227084"/>
    <lineage>
        <taxon>Bacteria</taxon>
        <taxon>Pseudomonadati</taxon>
        <taxon>Bacteroidota</taxon>
        <taxon>Flavobacteriia</taxon>
        <taxon>Flavobacteriales</taxon>
        <taxon>Flavobacteriaceae</taxon>
        <taxon>Ulvibacter</taxon>
    </lineage>
</organism>
<evidence type="ECO:0000313" key="2">
    <source>
        <dbReference type="EMBL" id="SDE77051.1"/>
    </source>
</evidence>
<name>A0A1G7FM91_9FLAO</name>
<protein>
    <recommendedName>
        <fullName evidence="4">Porin</fullName>
    </recommendedName>
</protein>
<keyword evidence="1" id="KW-0732">Signal</keyword>
<dbReference type="STRING" id="227084.SAMN05421855_102648"/>
<proteinExistence type="predicted"/>
<feature type="chain" id="PRO_5011534673" description="Porin" evidence="1">
    <location>
        <begin position="27"/>
        <end position="428"/>
    </location>
</feature>
<evidence type="ECO:0000313" key="3">
    <source>
        <dbReference type="Proteomes" id="UP000199321"/>
    </source>
</evidence>
<dbReference type="AlphaFoldDB" id="A0A1G7FM91"/>
<dbReference type="OrthoDB" id="959017at2"/>
<feature type="signal peptide" evidence="1">
    <location>
        <begin position="1"/>
        <end position="26"/>
    </location>
</feature>
<reference evidence="2 3" key="1">
    <citation type="submission" date="2016-10" db="EMBL/GenBank/DDBJ databases">
        <authorList>
            <person name="de Groot N.N."/>
        </authorList>
    </citation>
    <scope>NUCLEOTIDE SEQUENCE [LARGE SCALE GENOMIC DNA]</scope>
    <source>
        <strain evidence="2 3">DSM 16195</strain>
    </source>
</reference>